<keyword evidence="1" id="KW-0472">Membrane</keyword>
<keyword evidence="1" id="KW-0812">Transmembrane</keyword>
<dbReference type="Pfam" id="PF05707">
    <property type="entry name" value="Zot"/>
    <property type="match status" value="1"/>
</dbReference>
<evidence type="ECO:0000313" key="3">
    <source>
        <dbReference type="EMBL" id="OJA50502.1"/>
    </source>
</evidence>
<proteinExistence type="predicted"/>
<evidence type="ECO:0000259" key="2">
    <source>
        <dbReference type="Pfam" id="PF05707"/>
    </source>
</evidence>
<name>A0ABD6Q9T6_9BURK</name>
<comment type="caution">
    <text evidence="3">The sequence shown here is derived from an EMBL/GenBank/DDBJ whole genome shotgun (WGS) entry which is preliminary data.</text>
</comment>
<dbReference type="InterPro" id="IPR008900">
    <property type="entry name" value="Zot_N"/>
</dbReference>
<dbReference type="InterPro" id="IPR027417">
    <property type="entry name" value="P-loop_NTPase"/>
</dbReference>
<dbReference type="SUPFAM" id="SSF52540">
    <property type="entry name" value="P-loop containing nucleoside triphosphate hydrolases"/>
    <property type="match status" value="1"/>
</dbReference>
<dbReference type="Proteomes" id="UP000183667">
    <property type="component" value="Unassembled WGS sequence"/>
</dbReference>
<protein>
    <recommendedName>
        <fullName evidence="2">Zona occludens toxin N-terminal domain-containing protein</fullName>
    </recommendedName>
</protein>
<feature type="transmembrane region" description="Helical" evidence="1">
    <location>
        <begin position="180"/>
        <end position="200"/>
    </location>
</feature>
<dbReference type="Gene3D" id="3.40.50.300">
    <property type="entry name" value="P-loop containing nucleotide triphosphate hydrolases"/>
    <property type="match status" value="1"/>
</dbReference>
<reference evidence="4" key="1">
    <citation type="submission" date="2016-08" db="EMBL/GenBank/DDBJ databases">
        <title>Population biology and virulence potential of Burkholderia ubonensis.</title>
        <authorList>
            <person name="Price E.P."/>
            <person name="Currie B.J."/>
            <person name="Wagner D.M."/>
        </authorList>
    </citation>
    <scope>NUCLEOTIDE SEQUENCE [LARGE SCALE GENOMIC DNA]</scope>
    <source>
        <strain evidence="4">MSMB0103</strain>
    </source>
</reference>
<accession>A0ABD6Q9T6</accession>
<evidence type="ECO:0000313" key="4">
    <source>
        <dbReference type="Proteomes" id="UP000183667"/>
    </source>
</evidence>
<organism evidence="3 4">
    <name type="scientific">Burkholderia ubonensis</name>
    <dbReference type="NCBI Taxonomy" id="101571"/>
    <lineage>
        <taxon>Bacteria</taxon>
        <taxon>Pseudomonadati</taxon>
        <taxon>Pseudomonadota</taxon>
        <taxon>Betaproteobacteria</taxon>
        <taxon>Burkholderiales</taxon>
        <taxon>Burkholderiaceae</taxon>
        <taxon>Burkholderia</taxon>
        <taxon>Burkholderia cepacia complex</taxon>
    </lineage>
</organism>
<evidence type="ECO:0000256" key="1">
    <source>
        <dbReference type="SAM" id="Phobius"/>
    </source>
</evidence>
<feature type="domain" description="Zona occludens toxin N-terminal" evidence="2">
    <location>
        <begin position="1"/>
        <end position="171"/>
    </location>
</feature>
<dbReference type="AlphaFoldDB" id="A0ABD6Q9T6"/>
<keyword evidence="1" id="KW-1133">Transmembrane helix</keyword>
<gene>
    <name evidence="3" type="ORF">BGV66_03630</name>
</gene>
<dbReference type="EMBL" id="MEAU01000003">
    <property type="protein sequence ID" value="OJA50502.1"/>
    <property type="molecule type" value="Genomic_DNA"/>
</dbReference>
<dbReference type="RefSeq" id="WP_071766899.1">
    <property type="nucleotide sequence ID" value="NZ_MEAU01000003.1"/>
</dbReference>
<sequence length="312" mass="33746">MITLITGTPGSGKTLYTVWSLLREQKAGRRIVVDGISGLLVDHVHADAEWIRNWHKNCQPNDVIVVDEVQRIWPAVSVSVKATEEIEQLHVHRHLGVDFIVITQHPNRMNKTIRDLVGRHVHVRRLFGGSRAMLYEWDHAHNPQSGLRDAVKTVWRYPKKVFELYKSAETHTKSKAVIPWALWVLPIALLVSIALAYVGFRGMNSFGAKKVASPSVASVPAAASGVSPVSGVSIGAGGGEGGGSAKWRVAGQYSIDGRGYVLLTDNAGRFRREVSGDFRGETLGVTGAVDGERVAVWTGGFGGGDGSGSAKK</sequence>